<gene>
    <name evidence="2" type="ORF">IPOD504_LOCUS5980</name>
</gene>
<feature type="compositionally biased region" description="Basic residues" evidence="1">
    <location>
        <begin position="146"/>
        <end position="158"/>
    </location>
</feature>
<feature type="compositionally biased region" description="Polar residues" evidence="1">
    <location>
        <begin position="663"/>
        <end position="677"/>
    </location>
</feature>
<feature type="region of interest" description="Disordered" evidence="1">
    <location>
        <begin position="79"/>
        <end position="178"/>
    </location>
</feature>
<feature type="compositionally biased region" description="Basic and acidic residues" evidence="1">
    <location>
        <begin position="706"/>
        <end position="719"/>
    </location>
</feature>
<accession>A0ABN8I7C4</accession>
<feature type="compositionally biased region" description="Basic and acidic residues" evidence="1">
    <location>
        <begin position="681"/>
        <end position="694"/>
    </location>
</feature>
<feature type="region of interest" description="Disordered" evidence="1">
    <location>
        <begin position="226"/>
        <end position="269"/>
    </location>
</feature>
<feature type="compositionally biased region" description="Low complexity" evidence="1">
    <location>
        <begin position="1190"/>
        <end position="1227"/>
    </location>
</feature>
<feature type="compositionally biased region" description="Basic and acidic residues" evidence="1">
    <location>
        <begin position="796"/>
        <end position="807"/>
    </location>
</feature>
<dbReference type="EMBL" id="OW152830">
    <property type="protein sequence ID" value="CAH2048254.1"/>
    <property type="molecule type" value="Genomic_DNA"/>
</dbReference>
<sequence length="1300" mass="143681">MCSSEVRHRRARIFECEWRQYLAAGLAFRVGGVPRRTDMDLRLTRARRGARGAGAVFTCGCRRRRAAGGADRCWAGRGGGARGCARGGASRRPPVRLGAASARSSPESGRAAAGVSPRAPGGGGEPRAARLARLDAARSRSVPPHRAPRPAATRRARNHSASAADKAPPPARPPSAPRLRPVFLWARQLDGTVQEVRCEDYDPRNRIRIARTANGWRVIPRTEIYNSIRVPPPPPPPPPARERRDRRGRRRYARSRRRARSPTAAAAAATWQLSPDLETHIPSHTIAVSRAQPPPPTPLDNLLAVAELEFNQQREERLLELDGFLPPEEVARDVMSFELGEPKPPEEMFYERKMPAPGERADDSFPSEIVAHKDLFETISEAHYLPELGGPHDEALLESLVEKGCEDNQILGQALDKLAHLVHGSGDYVDEEGEMLLNDAPVTDIMDRLEHSLAAESPGRSSITAAQGLLHLHHIGDHMPPQEHRQIVEQTFISEEAFNSEQQAECSMETLTASTEIQEASDVNHIGFDHDAEKRLENDVVPNDTMYTEPVPDSNETYIEKAYEEQEPLLPEPTYPHHSELHVPSETPGNHINDDINDHMDVKSLTDEQLSNDEATAPDADVNMSSSSGNFIRTIELPELEDISSNEEMPTDLSIKSMEKKTNPTVVASDAETTNALEDNMSEKSDEQPKDLSVHRRLPTPHASPRRTDIPRAPSRESDAMQSPQPSGIPAIPSSPEIFTMPLTKSKQTLFLETLLSSPSPKMYTSEVTITKQQCEPLNLGKHRKSASPTVSSCSDEMRKLQKEYGEPREKRIKREMIEDHQVRITKVFNKCSEEQIPDLTKAKRPERSAHKTIEETTPLRQLHILKTSAEYNIPDPLLVPKDRLNAILAAPGREIPLLLVQRPELRLPEAFAYPNILQDPDILVVSLSQLETILENDQKKLPSPKPKEAKLAMAKSLVAVNSSSCEKSNTPQPDQTNHPKPIPSMDALAGDIDAATSAALNQMLWLPYLSQLEAMAACSQNMDFLKALNSPGYSGPNYSDLSQMFNPSARFMGPSGFPMVPPMDYDNRMQFAMWQEAMSQANPSAAQRSKPSLEAQMKELSKAGDVQNPYVHSTKSHQSKSHSSARTSPIAHNYNSQRSVPHNPFLQGMYPGMAPSVRPNLPLPGLQIPYFNPGLVGSQRSPRTAQQKSPSSPYYPNNNYLQSVKQSELQSHSRSASSSQESPRPRISVKSLQNLLEPTAAAASGVGTSRRSSTSAALGRRREEPEVGSTTPLGEPPPHLPPHPHDPSSYHLWHPLFGK</sequence>
<feature type="compositionally biased region" description="Pro residues" evidence="1">
    <location>
        <begin position="167"/>
        <end position="176"/>
    </location>
</feature>
<reference evidence="2" key="1">
    <citation type="submission" date="2022-03" db="EMBL/GenBank/DDBJ databases">
        <authorList>
            <person name="Martin H S."/>
        </authorList>
    </citation>
    <scope>NUCLEOTIDE SEQUENCE</scope>
</reference>
<feature type="region of interest" description="Disordered" evidence="1">
    <location>
        <begin position="963"/>
        <end position="988"/>
    </location>
</feature>
<feature type="region of interest" description="Disordered" evidence="1">
    <location>
        <begin position="577"/>
        <end position="598"/>
    </location>
</feature>
<proteinExistence type="predicted"/>
<organism evidence="2 3">
    <name type="scientific">Iphiclides podalirius</name>
    <name type="common">scarce swallowtail</name>
    <dbReference type="NCBI Taxonomy" id="110791"/>
    <lineage>
        <taxon>Eukaryota</taxon>
        <taxon>Metazoa</taxon>
        <taxon>Ecdysozoa</taxon>
        <taxon>Arthropoda</taxon>
        <taxon>Hexapoda</taxon>
        <taxon>Insecta</taxon>
        <taxon>Pterygota</taxon>
        <taxon>Neoptera</taxon>
        <taxon>Endopterygota</taxon>
        <taxon>Lepidoptera</taxon>
        <taxon>Glossata</taxon>
        <taxon>Ditrysia</taxon>
        <taxon>Papilionoidea</taxon>
        <taxon>Papilionidae</taxon>
        <taxon>Papilioninae</taxon>
        <taxon>Iphiclides</taxon>
    </lineage>
</organism>
<evidence type="ECO:0000256" key="1">
    <source>
        <dbReference type="SAM" id="MobiDB-lite"/>
    </source>
</evidence>
<feature type="non-terminal residue" evidence="2">
    <location>
        <position position="1300"/>
    </location>
</feature>
<feature type="region of interest" description="Disordered" evidence="1">
    <location>
        <begin position="1104"/>
        <end position="1148"/>
    </location>
</feature>
<feature type="compositionally biased region" description="Polar residues" evidence="1">
    <location>
        <begin position="1179"/>
        <end position="1189"/>
    </location>
</feature>
<feature type="compositionally biased region" description="Pro residues" evidence="1">
    <location>
        <begin position="230"/>
        <end position="239"/>
    </location>
</feature>
<feature type="compositionally biased region" description="Low complexity" evidence="1">
    <location>
        <begin position="1240"/>
        <end position="1259"/>
    </location>
</feature>
<feature type="region of interest" description="Disordered" evidence="1">
    <location>
        <begin position="781"/>
        <end position="807"/>
    </location>
</feature>
<feature type="compositionally biased region" description="Basic residues" evidence="1">
    <location>
        <begin position="246"/>
        <end position="260"/>
    </location>
</feature>
<name>A0ABN8I7C4_9NEOP</name>
<keyword evidence="3" id="KW-1185">Reference proteome</keyword>
<feature type="region of interest" description="Disordered" evidence="1">
    <location>
        <begin position="653"/>
        <end position="738"/>
    </location>
</feature>
<feature type="compositionally biased region" description="Polar residues" evidence="1">
    <location>
        <begin position="963"/>
        <end position="979"/>
    </location>
</feature>
<feature type="region of interest" description="Disordered" evidence="1">
    <location>
        <begin position="1175"/>
        <end position="1300"/>
    </location>
</feature>
<dbReference type="Proteomes" id="UP000837857">
    <property type="component" value="Chromosome 18"/>
</dbReference>
<evidence type="ECO:0000313" key="3">
    <source>
        <dbReference type="Proteomes" id="UP000837857"/>
    </source>
</evidence>
<evidence type="ECO:0000313" key="2">
    <source>
        <dbReference type="EMBL" id="CAH2048254.1"/>
    </source>
</evidence>
<protein>
    <submittedName>
        <fullName evidence="2">Uncharacterized protein</fullName>
    </submittedName>
</protein>